<keyword evidence="2" id="KW-1185">Reference proteome</keyword>
<reference evidence="1" key="1">
    <citation type="submission" date="2021-02" db="EMBL/GenBank/DDBJ databases">
        <authorList>
            <person name="Nowell W R."/>
        </authorList>
    </citation>
    <scope>NUCLEOTIDE SEQUENCE</scope>
</reference>
<comment type="caution">
    <text evidence="1">The sequence shown here is derived from an EMBL/GenBank/DDBJ whole genome shotgun (WGS) entry which is preliminary data.</text>
</comment>
<dbReference type="EMBL" id="CAJNOR010000210">
    <property type="protein sequence ID" value="CAF0841100.1"/>
    <property type="molecule type" value="Genomic_DNA"/>
</dbReference>
<evidence type="ECO:0000313" key="1">
    <source>
        <dbReference type="EMBL" id="CAF0841100.1"/>
    </source>
</evidence>
<protein>
    <submittedName>
        <fullName evidence="1">Uncharacterized protein</fullName>
    </submittedName>
</protein>
<evidence type="ECO:0000313" key="2">
    <source>
        <dbReference type="Proteomes" id="UP000663828"/>
    </source>
</evidence>
<sequence>MFFTSILLRHTLYLTISAYGEKADVIFYLNYTAFWPPSTMHLVLFLALIAQCLCDVRVSIDRIKGEYNVSVESQVWLRSAGTSLYVGDRWYSSSDNSLPLIDSKIVRGDDPLLGAWNATLLIYNLTIDQTSVNVTGQIRQWDAIPALTFHLNTGTTMLTNKIVLNISEVRTVFPSFKIEQNNGNDRRGYFTFEGVMVGYDEIHAGQWTSSNTVIKSGMEAGPVVLFNLTQRGQNDVVILSPFSQFMATSLSQHENILQYGVMGSMPTIPANYNHSMILFYSSNGINNCIRQWGRTMQRTYSRNDRYRLSDITINYLGYYTDGGAYYYYNTEEKLNYQETILSVYRKLTLPFRYIQLDSWWYYKGLKGGVSEWKSRPDIFPDGLPSLYRQVENTPFAAHNRYWALDNVYSDRYAFLFDNVTQMSLPAGNDTFWIDLLSDASHTWGLTMYEQDWLHRQTSTFRPLYSDMDLGRQWLLSMGEGAEQANITIQYCSAYPRHVLQALEIPRVTQARVSSDYTSHVVRQETQWDIGVTSMLADALGIAPFKDVFWSTSNEPGSPYHPTPMEPLPDREILLATLSTGPVGPGDAINYTNNERIMRCCRRDGLILKPDRPISMIDSFIADWAENNGNRQGELYSTETIINNQRFSIIFASAMLKDYSVYPSMIGLQAGIIWPHDNPNNYSLFDVTHPLHVAASQCNNSSFCLWYISPLWEFDDAMHSKYAFMGESNKWTFVSRQRFDSIETNVEQTQTTIQIVGSPSEVVALSVYHSQLGIKTLDCFLSTTAGQAQLVITPSTIICSDKFLFV</sequence>
<dbReference type="AlphaFoldDB" id="A0A813VD04"/>
<accession>A0A813VD04</accession>
<proteinExistence type="predicted"/>
<dbReference type="SUPFAM" id="SSF51445">
    <property type="entry name" value="(Trans)glycosidases"/>
    <property type="match status" value="1"/>
</dbReference>
<dbReference type="InterPro" id="IPR017853">
    <property type="entry name" value="GH"/>
</dbReference>
<name>A0A813VD04_ADIRI</name>
<organism evidence="1 2">
    <name type="scientific">Adineta ricciae</name>
    <name type="common">Rotifer</name>
    <dbReference type="NCBI Taxonomy" id="249248"/>
    <lineage>
        <taxon>Eukaryota</taxon>
        <taxon>Metazoa</taxon>
        <taxon>Spiralia</taxon>
        <taxon>Gnathifera</taxon>
        <taxon>Rotifera</taxon>
        <taxon>Eurotatoria</taxon>
        <taxon>Bdelloidea</taxon>
        <taxon>Adinetida</taxon>
        <taxon>Adinetidae</taxon>
        <taxon>Adineta</taxon>
    </lineage>
</organism>
<dbReference type="Proteomes" id="UP000663828">
    <property type="component" value="Unassembled WGS sequence"/>
</dbReference>
<gene>
    <name evidence="1" type="ORF">XAT740_LOCUS4973</name>
</gene>